<name>A0A9E7D338_9FLAO</name>
<sequence>MNYLSKGLLTIILTISLIHYNYAQGEIEVQVTTNLDKFECKCNEESFIWCYPGSKKPGNIEIPVAAFSCPKKMIEKDLKRLFEADKFPVIKLNIACLNYTSQKVEAKLSIQIKDVKNDYFIDMEISENENMHYFEGLQEINLRDYEIEPPTKLLGLVKVKEEVVINFKIPAHSLLADNHPCNSCR</sequence>
<dbReference type="KEGG" id="fbm:MQE35_06090"/>
<dbReference type="EMBL" id="CP094358">
    <property type="protein sequence ID" value="UOB18863.1"/>
    <property type="molecule type" value="Genomic_DNA"/>
</dbReference>
<dbReference type="Gene3D" id="2.40.128.110">
    <property type="entry name" value="Lipid/polyisoprenoid-binding, YceI-like"/>
    <property type="match status" value="1"/>
</dbReference>
<organism evidence="2 3">
    <name type="scientific">Abyssalbus ytuae</name>
    <dbReference type="NCBI Taxonomy" id="2926907"/>
    <lineage>
        <taxon>Bacteria</taxon>
        <taxon>Pseudomonadati</taxon>
        <taxon>Bacteroidota</taxon>
        <taxon>Flavobacteriia</taxon>
        <taxon>Flavobacteriales</taxon>
        <taxon>Flavobacteriaceae</taxon>
        <taxon>Abyssalbus</taxon>
    </lineage>
</organism>
<dbReference type="Proteomes" id="UP000831290">
    <property type="component" value="Chromosome"/>
</dbReference>
<reference evidence="2" key="1">
    <citation type="submission" date="2022-03" db="EMBL/GenBank/DDBJ databases">
        <title>Description of Abyssus ytuae gen. nov., sp. nov., a novel member of the family Flavobacteriaceae isolated from the sediment of Mariana Trench.</title>
        <authorList>
            <person name="Zhang J."/>
            <person name="Xu X."/>
        </authorList>
    </citation>
    <scope>NUCLEOTIDE SEQUENCE</scope>
    <source>
        <strain evidence="2">MT3330</strain>
    </source>
</reference>
<proteinExistence type="predicted"/>
<evidence type="ECO:0000313" key="3">
    <source>
        <dbReference type="Proteomes" id="UP000831290"/>
    </source>
</evidence>
<evidence type="ECO:0000313" key="2">
    <source>
        <dbReference type="EMBL" id="UOB18863.1"/>
    </source>
</evidence>
<accession>A0A9E7D338</accession>
<dbReference type="SUPFAM" id="SSF101874">
    <property type="entry name" value="YceI-like"/>
    <property type="match status" value="1"/>
</dbReference>
<keyword evidence="3" id="KW-1185">Reference proteome</keyword>
<dbReference type="RefSeq" id="WP_255845480.1">
    <property type="nucleotide sequence ID" value="NZ_CP094358.1"/>
</dbReference>
<dbReference type="InterPro" id="IPR007372">
    <property type="entry name" value="Lipid/polyisoprenoid-bd_YceI"/>
</dbReference>
<dbReference type="InterPro" id="IPR036761">
    <property type="entry name" value="TTHA0802/YceI-like_sf"/>
</dbReference>
<dbReference type="Pfam" id="PF04264">
    <property type="entry name" value="YceI"/>
    <property type="match status" value="1"/>
</dbReference>
<protein>
    <submittedName>
        <fullName evidence="2">YceI family protein</fullName>
    </submittedName>
</protein>
<evidence type="ECO:0000259" key="1">
    <source>
        <dbReference type="Pfam" id="PF04264"/>
    </source>
</evidence>
<feature type="domain" description="Lipid/polyisoprenoid-binding YceI-like" evidence="1">
    <location>
        <begin position="54"/>
        <end position="169"/>
    </location>
</feature>
<dbReference type="AlphaFoldDB" id="A0A9E7D338"/>
<gene>
    <name evidence="2" type="ORF">MQE35_06090</name>
</gene>